<dbReference type="OrthoDB" id="9849405at2"/>
<reference evidence="1 2" key="1">
    <citation type="submission" date="2019-02" db="EMBL/GenBank/DDBJ databases">
        <title>Genome sequence of the sea-ice species Brumimicrobium glaciale.</title>
        <authorList>
            <person name="Bowman J.P."/>
        </authorList>
    </citation>
    <scope>NUCLEOTIDE SEQUENCE [LARGE SCALE GENOMIC DNA]</scope>
    <source>
        <strain evidence="1 2">IC156</strain>
    </source>
</reference>
<accession>A0A4Q4KPN2</accession>
<protein>
    <submittedName>
        <fullName evidence="1">Uncharacterized protein</fullName>
    </submittedName>
</protein>
<dbReference type="EMBL" id="SETE01000002">
    <property type="protein sequence ID" value="RYM34817.1"/>
    <property type="molecule type" value="Genomic_DNA"/>
</dbReference>
<dbReference type="Proteomes" id="UP000293952">
    <property type="component" value="Unassembled WGS sequence"/>
</dbReference>
<keyword evidence="2" id="KW-1185">Reference proteome</keyword>
<comment type="caution">
    <text evidence="1">The sequence shown here is derived from an EMBL/GenBank/DDBJ whole genome shotgun (WGS) entry which is preliminary data.</text>
</comment>
<evidence type="ECO:0000313" key="1">
    <source>
        <dbReference type="EMBL" id="RYM34817.1"/>
    </source>
</evidence>
<organism evidence="1 2">
    <name type="scientific">Brumimicrobium glaciale</name>
    <dbReference type="NCBI Taxonomy" id="200475"/>
    <lineage>
        <taxon>Bacteria</taxon>
        <taxon>Pseudomonadati</taxon>
        <taxon>Bacteroidota</taxon>
        <taxon>Flavobacteriia</taxon>
        <taxon>Flavobacteriales</taxon>
        <taxon>Crocinitomicaceae</taxon>
        <taxon>Brumimicrobium</taxon>
    </lineage>
</organism>
<gene>
    <name evidence="1" type="ORF">ERX46_05430</name>
</gene>
<dbReference type="AlphaFoldDB" id="A0A4Q4KPN2"/>
<sequence>MGDSKIIKGICIKTNALDYFGNEDGKWFLEVGKEYEFLSIRSGIKEGNHATMVVYADKINDYRPSGLEPIELFEIDLDNISEIYHTITNSDNETIIEIEALSDKHLNPIHDAFWEVLFNEDEKVNKVYFEILDRLGFRLVL</sequence>
<name>A0A4Q4KPN2_9FLAO</name>
<evidence type="ECO:0000313" key="2">
    <source>
        <dbReference type="Proteomes" id="UP000293952"/>
    </source>
</evidence>
<proteinExistence type="predicted"/>